<evidence type="ECO:0000256" key="5">
    <source>
        <dbReference type="ARBA" id="ARBA00022989"/>
    </source>
</evidence>
<feature type="domain" description="Ig-like" evidence="12">
    <location>
        <begin position="48"/>
        <end position="134"/>
    </location>
</feature>
<dbReference type="PANTHER" id="PTHR25466">
    <property type="entry name" value="T-LYMPHOCYTE ACTIVATION ANTIGEN"/>
    <property type="match status" value="1"/>
</dbReference>
<keyword evidence="9" id="KW-0325">Glycoprotein</keyword>
<dbReference type="PROSITE" id="PS50835">
    <property type="entry name" value="IG_LIKE"/>
    <property type="match status" value="1"/>
</dbReference>
<reference evidence="13" key="1">
    <citation type="thesis" date="2020" institute="ProQuest LLC" country="789 East Eisenhower Parkway, Ann Arbor, MI, USA">
        <title>Comparative Genomics and Chromosome Evolution.</title>
        <authorList>
            <person name="Mudd A.B."/>
        </authorList>
    </citation>
    <scope>NUCLEOTIDE SEQUENCE</scope>
    <source>
        <strain evidence="13">HN-11 Male</strain>
        <tissue evidence="13">Kidney and liver</tissue>
    </source>
</reference>
<dbReference type="InterPro" id="IPR013162">
    <property type="entry name" value="CD80_C2-set"/>
</dbReference>
<evidence type="ECO:0000256" key="8">
    <source>
        <dbReference type="ARBA" id="ARBA00023170"/>
    </source>
</evidence>
<gene>
    <name evidence="13" type="ORF">GDO78_015314</name>
</gene>
<name>A0A8J6ENZ6_ELECQ</name>
<dbReference type="Pfam" id="PF08205">
    <property type="entry name" value="C2-set_2"/>
    <property type="match status" value="1"/>
</dbReference>
<dbReference type="GO" id="GO:0042130">
    <property type="term" value="P:negative regulation of T cell proliferation"/>
    <property type="evidence" value="ECO:0007669"/>
    <property type="project" value="TreeGrafter"/>
</dbReference>
<keyword evidence="5 11" id="KW-1133">Transmembrane helix</keyword>
<evidence type="ECO:0000259" key="12">
    <source>
        <dbReference type="PROSITE" id="PS50835"/>
    </source>
</evidence>
<keyword evidence="6 11" id="KW-0472">Membrane</keyword>
<dbReference type="GO" id="GO:0031295">
    <property type="term" value="P:T cell costimulation"/>
    <property type="evidence" value="ECO:0007669"/>
    <property type="project" value="TreeGrafter"/>
</dbReference>
<feature type="non-terminal residue" evidence="13">
    <location>
        <position position="201"/>
    </location>
</feature>
<keyword evidence="7" id="KW-1015">Disulfide bond</keyword>
<dbReference type="InterPro" id="IPR007110">
    <property type="entry name" value="Ig-like_dom"/>
</dbReference>
<evidence type="ECO:0000313" key="13">
    <source>
        <dbReference type="EMBL" id="KAG9473027.1"/>
    </source>
</evidence>
<dbReference type="GO" id="GO:0006955">
    <property type="term" value="P:immune response"/>
    <property type="evidence" value="ECO:0007669"/>
    <property type="project" value="TreeGrafter"/>
</dbReference>
<organism evidence="13 14">
    <name type="scientific">Eleutherodactylus coqui</name>
    <name type="common">Puerto Rican coqui</name>
    <dbReference type="NCBI Taxonomy" id="57060"/>
    <lineage>
        <taxon>Eukaryota</taxon>
        <taxon>Metazoa</taxon>
        <taxon>Chordata</taxon>
        <taxon>Craniata</taxon>
        <taxon>Vertebrata</taxon>
        <taxon>Euteleostomi</taxon>
        <taxon>Amphibia</taxon>
        <taxon>Batrachia</taxon>
        <taxon>Anura</taxon>
        <taxon>Neobatrachia</taxon>
        <taxon>Hyloidea</taxon>
        <taxon>Eleutherodactylidae</taxon>
        <taxon>Eleutherodactylinae</taxon>
        <taxon>Eleutherodactylus</taxon>
        <taxon>Eleutherodactylus</taxon>
    </lineage>
</organism>
<comment type="subcellular location">
    <subcellularLocation>
        <location evidence="1">Cell membrane</location>
        <topology evidence="1">Single-pass type I membrane protein</topology>
    </subcellularLocation>
</comment>
<dbReference type="GO" id="GO:0007166">
    <property type="term" value="P:cell surface receptor signaling pathway"/>
    <property type="evidence" value="ECO:0007669"/>
    <property type="project" value="TreeGrafter"/>
</dbReference>
<dbReference type="Gene3D" id="2.60.40.10">
    <property type="entry name" value="Immunoglobulins"/>
    <property type="match status" value="1"/>
</dbReference>
<evidence type="ECO:0000256" key="11">
    <source>
        <dbReference type="SAM" id="Phobius"/>
    </source>
</evidence>
<sequence>SLNLTLTNLSLDDGGTYVCHIFNVEAGPFSPYKSCMVELEVTAEFSTPVVNILSSRKLQHCQEVTFICTSEGGLESPRIMWINTSHGSEVQEGHVHEDVHQDRNVINVTSTITLNVTSNINISCIIVTKDKNLTSSNYEITDLQNDRMTEEKSDPPVLTVSLVIGGLVAVFLIVLPFILRRVHRTPSYTVPANQMSELASG</sequence>
<comment type="caution">
    <text evidence="13">The sequence shown here is derived from an EMBL/GenBank/DDBJ whole genome shotgun (WGS) entry which is preliminary data.</text>
</comment>
<accession>A0A8J6ENZ6</accession>
<keyword evidence="3 11" id="KW-0812">Transmembrane</keyword>
<keyword evidence="8" id="KW-0675">Receptor</keyword>
<keyword evidence="2" id="KW-1003">Cell membrane</keyword>
<keyword evidence="10" id="KW-0393">Immunoglobulin domain</keyword>
<protein>
    <recommendedName>
        <fullName evidence="12">Ig-like domain-containing protein</fullName>
    </recommendedName>
</protein>
<dbReference type="GO" id="GO:0009897">
    <property type="term" value="C:external side of plasma membrane"/>
    <property type="evidence" value="ECO:0007669"/>
    <property type="project" value="TreeGrafter"/>
</dbReference>
<dbReference type="Proteomes" id="UP000770717">
    <property type="component" value="Unassembled WGS sequence"/>
</dbReference>
<evidence type="ECO:0000256" key="6">
    <source>
        <dbReference type="ARBA" id="ARBA00023136"/>
    </source>
</evidence>
<dbReference type="OrthoDB" id="9904387at2759"/>
<evidence type="ECO:0000256" key="7">
    <source>
        <dbReference type="ARBA" id="ARBA00023157"/>
    </source>
</evidence>
<feature type="transmembrane region" description="Helical" evidence="11">
    <location>
        <begin position="157"/>
        <end position="179"/>
    </location>
</feature>
<keyword evidence="14" id="KW-1185">Reference proteome</keyword>
<evidence type="ECO:0000256" key="4">
    <source>
        <dbReference type="ARBA" id="ARBA00022729"/>
    </source>
</evidence>
<proteinExistence type="predicted"/>
<dbReference type="PANTHER" id="PTHR25466:SF17">
    <property type="entry name" value="IG-LIKE DOMAIN-CONTAINING PROTEIN"/>
    <property type="match status" value="1"/>
</dbReference>
<dbReference type="AlphaFoldDB" id="A0A8J6ENZ6"/>
<dbReference type="GO" id="GO:0042102">
    <property type="term" value="P:positive regulation of T cell proliferation"/>
    <property type="evidence" value="ECO:0007669"/>
    <property type="project" value="TreeGrafter"/>
</dbReference>
<evidence type="ECO:0000256" key="10">
    <source>
        <dbReference type="ARBA" id="ARBA00023319"/>
    </source>
</evidence>
<dbReference type="InterPro" id="IPR013783">
    <property type="entry name" value="Ig-like_fold"/>
</dbReference>
<keyword evidence="4" id="KW-0732">Signal</keyword>
<evidence type="ECO:0000256" key="9">
    <source>
        <dbReference type="ARBA" id="ARBA00023180"/>
    </source>
</evidence>
<evidence type="ECO:0000256" key="2">
    <source>
        <dbReference type="ARBA" id="ARBA00022475"/>
    </source>
</evidence>
<evidence type="ECO:0000313" key="14">
    <source>
        <dbReference type="Proteomes" id="UP000770717"/>
    </source>
</evidence>
<dbReference type="InterPro" id="IPR051713">
    <property type="entry name" value="T-cell_Activation_Regulation"/>
</dbReference>
<dbReference type="EMBL" id="WNTK01000028">
    <property type="protein sequence ID" value="KAG9473027.1"/>
    <property type="molecule type" value="Genomic_DNA"/>
</dbReference>
<evidence type="ECO:0000256" key="3">
    <source>
        <dbReference type="ARBA" id="ARBA00022692"/>
    </source>
</evidence>
<evidence type="ECO:0000256" key="1">
    <source>
        <dbReference type="ARBA" id="ARBA00004251"/>
    </source>
</evidence>
<dbReference type="GO" id="GO:0071222">
    <property type="term" value="P:cellular response to lipopolysaccharide"/>
    <property type="evidence" value="ECO:0007669"/>
    <property type="project" value="TreeGrafter"/>
</dbReference>